<comment type="subcellular location">
    <subcellularLocation>
        <location evidence="1">Membrane</location>
        <topology evidence="1">Multi-pass membrane protein</topology>
    </subcellularLocation>
</comment>
<feature type="transmembrane region" description="Helical" evidence="5">
    <location>
        <begin position="102"/>
        <end position="119"/>
    </location>
</feature>
<protein>
    <recommendedName>
        <fullName evidence="6">Major facilitator superfamily (MFS) profile domain-containing protein</fullName>
    </recommendedName>
</protein>
<proteinExistence type="predicted"/>
<keyword evidence="8" id="KW-1185">Reference proteome</keyword>
<sequence length="134" mass="14684">MTNPPLQDEEMIIASQDIAEISLTNIGVSSDKRSDEIIDRNLVAFGQPCDIENPLDWSTSKKWLITDVISSAGFNSIMVSMIMAPTLFTIATELGMNSTEAAMLISIYLLAIAFGPLVIGHLSELYRRQVVLHG</sequence>
<dbReference type="Gene3D" id="1.20.1250.20">
    <property type="entry name" value="MFS general substrate transporter like domains"/>
    <property type="match status" value="1"/>
</dbReference>
<comment type="caution">
    <text evidence="7">The sequence shown here is derived from an EMBL/GenBank/DDBJ whole genome shotgun (WGS) entry which is preliminary data.</text>
</comment>
<dbReference type="PANTHER" id="PTHR23502:SF60">
    <property type="entry name" value="MAJOR FACILITATOR SUPERFAMILY (MFS) PROFILE DOMAIN-CONTAINING PROTEIN-RELATED"/>
    <property type="match status" value="1"/>
</dbReference>
<organism evidence="7 8">
    <name type="scientific">Gomphillus americanus</name>
    <dbReference type="NCBI Taxonomy" id="1940652"/>
    <lineage>
        <taxon>Eukaryota</taxon>
        <taxon>Fungi</taxon>
        <taxon>Dikarya</taxon>
        <taxon>Ascomycota</taxon>
        <taxon>Pezizomycotina</taxon>
        <taxon>Lecanoromycetes</taxon>
        <taxon>OSLEUM clade</taxon>
        <taxon>Ostropomycetidae</taxon>
        <taxon>Ostropales</taxon>
        <taxon>Graphidaceae</taxon>
        <taxon>Gomphilloideae</taxon>
        <taxon>Gomphillus</taxon>
    </lineage>
</organism>
<evidence type="ECO:0000313" key="8">
    <source>
        <dbReference type="Proteomes" id="UP000664169"/>
    </source>
</evidence>
<gene>
    <name evidence="7" type="ORF">GOMPHAMPRED_000383</name>
</gene>
<evidence type="ECO:0000256" key="3">
    <source>
        <dbReference type="ARBA" id="ARBA00022989"/>
    </source>
</evidence>
<dbReference type="PANTHER" id="PTHR23502">
    <property type="entry name" value="MAJOR FACILITATOR SUPERFAMILY"/>
    <property type="match status" value="1"/>
</dbReference>
<evidence type="ECO:0000256" key="1">
    <source>
        <dbReference type="ARBA" id="ARBA00004141"/>
    </source>
</evidence>
<accession>A0A8H3I1F9</accession>
<dbReference type="GO" id="GO:0016020">
    <property type="term" value="C:membrane"/>
    <property type="evidence" value="ECO:0007669"/>
    <property type="project" value="UniProtKB-SubCell"/>
</dbReference>
<feature type="transmembrane region" description="Helical" evidence="5">
    <location>
        <begin position="68"/>
        <end position="90"/>
    </location>
</feature>
<feature type="domain" description="Major facilitator superfamily (MFS) profile" evidence="6">
    <location>
        <begin position="65"/>
        <end position="134"/>
    </location>
</feature>
<dbReference type="InterPro" id="IPR020846">
    <property type="entry name" value="MFS_dom"/>
</dbReference>
<name>A0A8H3I1F9_9LECA</name>
<evidence type="ECO:0000313" key="7">
    <source>
        <dbReference type="EMBL" id="CAF9903565.1"/>
    </source>
</evidence>
<evidence type="ECO:0000256" key="5">
    <source>
        <dbReference type="SAM" id="Phobius"/>
    </source>
</evidence>
<keyword evidence="4 5" id="KW-0472">Membrane</keyword>
<evidence type="ECO:0000256" key="4">
    <source>
        <dbReference type="ARBA" id="ARBA00023136"/>
    </source>
</evidence>
<dbReference type="GO" id="GO:0022857">
    <property type="term" value="F:transmembrane transporter activity"/>
    <property type="evidence" value="ECO:0007669"/>
    <property type="project" value="InterPro"/>
</dbReference>
<keyword evidence="2 5" id="KW-0812">Transmembrane</keyword>
<dbReference type="EMBL" id="CAJPDQ010000001">
    <property type="protein sequence ID" value="CAF9903565.1"/>
    <property type="molecule type" value="Genomic_DNA"/>
</dbReference>
<dbReference type="OrthoDB" id="6770063at2759"/>
<dbReference type="SUPFAM" id="SSF103473">
    <property type="entry name" value="MFS general substrate transporter"/>
    <property type="match status" value="1"/>
</dbReference>
<dbReference type="Proteomes" id="UP000664169">
    <property type="component" value="Unassembled WGS sequence"/>
</dbReference>
<reference evidence="7" key="1">
    <citation type="submission" date="2021-03" db="EMBL/GenBank/DDBJ databases">
        <authorList>
            <person name="Tagirdzhanova G."/>
        </authorList>
    </citation>
    <scope>NUCLEOTIDE SEQUENCE</scope>
</reference>
<evidence type="ECO:0000256" key="2">
    <source>
        <dbReference type="ARBA" id="ARBA00022692"/>
    </source>
</evidence>
<dbReference type="PROSITE" id="PS50850">
    <property type="entry name" value="MFS"/>
    <property type="match status" value="1"/>
</dbReference>
<dbReference type="AlphaFoldDB" id="A0A8H3I1F9"/>
<dbReference type="InterPro" id="IPR036259">
    <property type="entry name" value="MFS_trans_sf"/>
</dbReference>
<evidence type="ECO:0000259" key="6">
    <source>
        <dbReference type="PROSITE" id="PS50850"/>
    </source>
</evidence>
<keyword evidence="3 5" id="KW-1133">Transmembrane helix</keyword>